<evidence type="ECO:0000313" key="1">
    <source>
        <dbReference type="EMBL" id="JAD44967.1"/>
    </source>
</evidence>
<dbReference type="AlphaFoldDB" id="A0A0A9AD12"/>
<proteinExistence type="predicted"/>
<reference evidence="1" key="2">
    <citation type="journal article" date="2015" name="Data Brief">
        <title>Shoot transcriptome of the giant reed, Arundo donax.</title>
        <authorList>
            <person name="Barrero R.A."/>
            <person name="Guerrero F.D."/>
            <person name="Moolhuijzen P."/>
            <person name="Goolsby J.A."/>
            <person name="Tidwell J."/>
            <person name="Bellgard S.E."/>
            <person name="Bellgard M.I."/>
        </authorList>
    </citation>
    <scope>NUCLEOTIDE SEQUENCE</scope>
    <source>
        <tissue evidence="1">Shoot tissue taken approximately 20 cm above the soil surface</tissue>
    </source>
</reference>
<dbReference type="EMBL" id="GBRH01252928">
    <property type="protein sequence ID" value="JAD44967.1"/>
    <property type="molecule type" value="Transcribed_RNA"/>
</dbReference>
<sequence>MRMHARMKKTAIQLILEKEISFRLQTGPATFLLVMRLCVVSVIYVRR</sequence>
<name>A0A0A9AD12_ARUDO</name>
<accession>A0A0A9AD12</accession>
<reference evidence="1" key="1">
    <citation type="submission" date="2014-09" db="EMBL/GenBank/DDBJ databases">
        <authorList>
            <person name="Magalhaes I.L.F."/>
            <person name="Oliveira U."/>
            <person name="Santos F.R."/>
            <person name="Vidigal T.H.D.A."/>
            <person name="Brescovit A.D."/>
            <person name="Santos A.J."/>
        </authorList>
    </citation>
    <scope>NUCLEOTIDE SEQUENCE</scope>
    <source>
        <tissue evidence="1">Shoot tissue taken approximately 20 cm above the soil surface</tissue>
    </source>
</reference>
<organism evidence="1">
    <name type="scientific">Arundo donax</name>
    <name type="common">Giant reed</name>
    <name type="synonym">Donax arundinaceus</name>
    <dbReference type="NCBI Taxonomy" id="35708"/>
    <lineage>
        <taxon>Eukaryota</taxon>
        <taxon>Viridiplantae</taxon>
        <taxon>Streptophyta</taxon>
        <taxon>Embryophyta</taxon>
        <taxon>Tracheophyta</taxon>
        <taxon>Spermatophyta</taxon>
        <taxon>Magnoliopsida</taxon>
        <taxon>Liliopsida</taxon>
        <taxon>Poales</taxon>
        <taxon>Poaceae</taxon>
        <taxon>PACMAD clade</taxon>
        <taxon>Arundinoideae</taxon>
        <taxon>Arundineae</taxon>
        <taxon>Arundo</taxon>
    </lineage>
</organism>
<protein>
    <submittedName>
        <fullName evidence="1">Uncharacterized protein</fullName>
    </submittedName>
</protein>